<dbReference type="Gene3D" id="3.40.50.150">
    <property type="entry name" value="Vaccinia Virus protein VP39"/>
    <property type="match status" value="1"/>
</dbReference>
<proteinExistence type="predicted"/>
<evidence type="ECO:0000313" key="6">
    <source>
        <dbReference type="EMBL" id="QJH96118.1"/>
    </source>
</evidence>
<dbReference type="EMBL" id="MT145188">
    <property type="protein sequence ID" value="QJI04675.1"/>
    <property type="molecule type" value="Genomic_DNA"/>
</dbReference>
<dbReference type="GO" id="GO:0005694">
    <property type="term" value="C:chromosome"/>
    <property type="evidence" value="ECO:0007669"/>
    <property type="project" value="TreeGrafter"/>
</dbReference>
<evidence type="ECO:0000313" key="5">
    <source>
        <dbReference type="EMBL" id="QJA66475.1"/>
    </source>
</evidence>
<dbReference type="SUPFAM" id="SSF110849">
    <property type="entry name" value="ParB/Sulfiredoxin"/>
    <property type="match status" value="1"/>
</dbReference>
<sequence>MTEISVGKVAMIPTTSIEIGERARQEMGDLQDLEGSLKQSGLAQPLAVYDLKNGKYLLLAGERRYTILLMNQVPEIPVRIYDEELSELEMKIIEKAENFYRKDFEYWEYDNLVAEIHRLQQELMGVAAPGPGHTGHTLKDTAEIFGVTDASISTAIKRAEAREAFPELFESCRTQKDATNVIKKIDEALVKSTIAEKLERDKNAGSTIAKLANCFIIGDFFEGIKKIPNEVIHLVEIDPPYAIKFQDAKKSDGESIYQRDQYNEVDVKDYALFMHNTLDECYRVMANHSWLILWFAPEPWFRMMYELLQESKFETTRMCGIWTKPSGQSKRPEMHLANSYEMFFYAWKGRPALNKAGRSNNFNYSPVPPQNKTHPTERPIELMKEIYDTFAFPGSRVLIPFLGSGNGLIAAHELGMTGVGFELSKSYRDSFLVKVHGMR</sequence>
<keyword evidence="1 4" id="KW-0489">Methyltransferase</keyword>
<evidence type="ECO:0000313" key="4">
    <source>
        <dbReference type="EMBL" id="QJA44958.1"/>
    </source>
</evidence>
<dbReference type="EMBL" id="MT144640">
    <property type="protein sequence ID" value="QJH96118.1"/>
    <property type="molecule type" value="Genomic_DNA"/>
</dbReference>
<evidence type="ECO:0000313" key="7">
    <source>
        <dbReference type="EMBL" id="QJI04675.1"/>
    </source>
</evidence>
<reference evidence="4" key="1">
    <citation type="submission" date="2020-03" db="EMBL/GenBank/DDBJ databases">
        <title>The deep terrestrial virosphere.</title>
        <authorList>
            <person name="Holmfeldt K."/>
            <person name="Nilsson E."/>
            <person name="Simone D."/>
            <person name="Lopez-Fernandez M."/>
            <person name="Wu X."/>
            <person name="de Brujin I."/>
            <person name="Lundin D."/>
            <person name="Andersson A."/>
            <person name="Bertilsson S."/>
            <person name="Dopson M."/>
        </authorList>
    </citation>
    <scope>NUCLEOTIDE SEQUENCE</scope>
    <source>
        <strain evidence="7">MM415A00105</strain>
        <strain evidence="5">MM415B00347</strain>
        <strain evidence="4">TM448A00170</strain>
        <strain evidence="6">TM448B00622</strain>
    </source>
</reference>
<dbReference type="GO" id="GO:0008170">
    <property type="term" value="F:N-methyltransferase activity"/>
    <property type="evidence" value="ECO:0007669"/>
    <property type="project" value="InterPro"/>
</dbReference>
<evidence type="ECO:0000259" key="3">
    <source>
        <dbReference type="SMART" id="SM00470"/>
    </source>
</evidence>
<dbReference type="PANTHER" id="PTHR33375:SF1">
    <property type="entry name" value="CHROMOSOME-PARTITIONING PROTEIN PARB-RELATED"/>
    <property type="match status" value="1"/>
</dbReference>
<dbReference type="InterPro" id="IPR003115">
    <property type="entry name" value="ParB_N"/>
</dbReference>
<dbReference type="EMBL" id="MT143983">
    <property type="protein sequence ID" value="QJA44958.1"/>
    <property type="molecule type" value="Genomic_DNA"/>
</dbReference>
<dbReference type="InterPro" id="IPR001091">
    <property type="entry name" value="RM_Methyltransferase"/>
</dbReference>
<dbReference type="InterPro" id="IPR050336">
    <property type="entry name" value="Chromosome_partition/occlusion"/>
</dbReference>
<dbReference type="GO" id="GO:0003677">
    <property type="term" value="F:DNA binding"/>
    <property type="evidence" value="ECO:0007669"/>
    <property type="project" value="InterPro"/>
</dbReference>
<name>A0A6H1ZBP4_9ZZZZ</name>
<dbReference type="PRINTS" id="PR00508">
    <property type="entry name" value="S21N4MTFRASE"/>
</dbReference>
<dbReference type="Pfam" id="PF02195">
    <property type="entry name" value="ParB_N"/>
    <property type="match status" value="1"/>
</dbReference>
<evidence type="ECO:0000256" key="2">
    <source>
        <dbReference type="ARBA" id="ARBA00022679"/>
    </source>
</evidence>
<dbReference type="PANTHER" id="PTHR33375">
    <property type="entry name" value="CHROMOSOME-PARTITIONING PROTEIN PARB-RELATED"/>
    <property type="match status" value="1"/>
</dbReference>
<dbReference type="EMBL" id="MT141555">
    <property type="protein sequence ID" value="QJA66475.1"/>
    <property type="molecule type" value="Genomic_DNA"/>
</dbReference>
<dbReference type="Pfam" id="PF01555">
    <property type="entry name" value="N6_N4_Mtase"/>
    <property type="match status" value="1"/>
</dbReference>
<accession>A0A6H1ZBP4</accession>
<dbReference type="AlphaFoldDB" id="A0A6H1ZBP4"/>
<dbReference type="GO" id="GO:0032259">
    <property type="term" value="P:methylation"/>
    <property type="evidence" value="ECO:0007669"/>
    <property type="project" value="UniProtKB-KW"/>
</dbReference>
<dbReference type="SMART" id="SM00470">
    <property type="entry name" value="ParB"/>
    <property type="match status" value="1"/>
</dbReference>
<dbReference type="Gene3D" id="3.90.1530.10">
    <property type="entry name" value="Conserved hypothetical protein from pyrococcus furiosus pfu- 392566-001, ParB domain"/>
    <property type="match status" value="1"/>
</dbReference>
<gene>
    <name evidence="7" type="ORF">MM415A00105_0067</name>
    <name evidence="5" type="ORF">MM415B00347_0043</name>
    <name evidence="4" type="ORF">TM448A00170_0049</name>
    <name evidence="6" type="ORF">TM448B00622_0013</name>
</gene>
<feature type="domain" description="ParB-like N-terminal" evidence="3">
    <location>
        <begin position="10"/>
        <end position="99"/>
    </location>
</feature>
<dbReference type="SUPFAM" id="SSF53335">
    <property type="entry name" value="S-adenosyl-L-methionine-dependent methyltransferases"/>
    <property type="match status" value="1"/>
</dbReference>
<evidence type="ECO:0000256" key="1">
    <source>
        <dbReference type="ARBA" id="ARBA00022603"/>
    </source>
</evidence>
<protein>
    <submittedName>
        <fullName evidence="4">Putative methyltransferase</fullName>
    </submittedName>
</protein>
<dbReference type="InterPro" id="IPR002941">
    <property type="entry name" value="DNA_methylase_N4/N6"/>
</dbReference>
<keyword evidence="2 4" id="KW-0808">Transferase</keyword>
<dbReference type="InterPro" id="IPR029063">
    <property type="entry name" value="SAM-dependent_MTases_sf"/>
</dbReference>
<organism evidence="4">
    <name type="scientific">viral metagenome</name>
    <dbReference type="NCBI Taxonomy" id="1070528"/>
    <lineage>
        <taxon>unclassified sequences</taxon>
        <taxon>metagenomes</taxon>
        <taxon>organismal metagenomes</taxon>
    </lineage>
</organism>
<dbReference type="GO" id="GO:0007059">
    <property type="term" value="P:chromosome segregation"/>
    <property type="evidence" value="ECO:0007669"/>
    <property type="project" value="TreeGrafter"/>
</dbReference>
<dbReference type="InterPro" id="IPR036086">
    <property type="entry name" value="ParB/Sulfiredoxin_sf"/>
</dbReference>